<dbReference type="Pfam" id="PF08238">
    <property type="entry name" value="Sel1"/>
    <property type="match status" value="5"/>
</dbReference>
<dbReference type="PANTHER" id="PTHR11102:SF160">
    <property type="entry name" value="ERAD-ASSOCIATED E3 UBIQUITIN-PROTEIN LIGASE COMPONENT HRD3"/>
    <property type="match status" value="1"/>
</dbReference>
<comment type="caution">
    <text evidence="1">The sequence shown here is derived from an EMBL/GenBank/DDBJ whole genome shotgun (WGS) entry which is preliminary data.</text>
</comment>
<evidence type="ECO:0000313" key="1">
    <source>
        <dbReference type="EMBL" id="MDK9558755.1"/>
    </source>
</evidence>
<dbReference type="Proteomes" id="UP001223547">
    <property type="component" value="Unassembled WGS sequence"/>
</dbReference>
<dbReference type="SUPFAM" id="SSF81901">
    <property type="entry name" value="HCP-like"/>
    <property type="match status" value="2"/>
</dbReference>
<evidence type="ECO:0000313" key="2">
    <source>
        <dbReference type="Proteomes" id="UP001223547"/>
    </source>
</evidence>
<gene>
    <name evidence="1" type="ORF">QQF73_14065</name>
</gene>
<name>A0ABT7HFZ9_9GAMM</name>
<protein>
    <recommendedName>
        <fullName evidence="3">Sel1 repeat family protein</fullName>
    </recommendedName>
</protein>
<proteinExistence type="predicted"/>
<dbReference type="SMART" id="SM00671">
    <property type="entry name" value="SEL1"/>
    <property type="match status" value="5"/>
</dbReference>
<sequence length="458" mass="50731">MSRKAGVISILMIGLAGCSGVPDIERAEREAAAGNIEAARAQLEELARFGIADAQVELGDLYAEKDSDVALKKALHWYGEASEQGSDRAWVRLGKLLAREGGSPAQRARGEQYLKKAFAEGDDSALMPLVELYLEYPKEFPGAQPRKWIERARAAGDPAGDLALARYYLMAGQADARGGEIASLCEPIVEAQPECLMILGQVYLRQNRTDAFEALVDRARSAWEAGRITDRDLYLFARWMSDDESPAKQVTLTNELYQMLIPGYVPAMTGRARLIMDNTYLADSEEVIKLLEASRAEGDLKASLVLARIYERGRIVPLDPEKAVKYAEEAREKYASADYLLGRIYKRGYLGESDPYKARDYLLRAARRGFPKADYLLAEMFLEGKGIKVDKTYAGAFALLALEGGVQRGKDLLLEMVPNMPKVLENEAEAIANRELSARRQLMKRETADARTNTTQGG</sequence>
<dbReference type="EMBL" id="JASSQD010000002">
    <property type="protein sequence ID" value="MDK9558755.1"/>
    <property type="molecule type" value="Genomic_DNA"/>
</dbReference>
<organism evidence="1 2">
    <name type="scientific">Marinobacter albus</name>
    <dbReference type="NCBI Taxonomy" id="3030833"/>
    <lineage>
        <taxon>Bacteria</taxon>
        <taxon>Pseudomonadati</taxon>
        <taxon>Pseudomonadota</taxon>
        <taxon>Gammaproteobacteria</taxon>
        <taxon>Pseudomonadales</taxon>
        <taxon>Marinobacteraceae</taxon>
        <taxon>Marinobacter</taxon>
    </lineage>
</organism>
<dbReference type="PANTHER" id="PTHR11102">
    <property type="entry name" value="SEL-1-LIKE PROTEIN"/>
    <property type="match status" value="1"/>
</dbReference>
<keyword evidence="2" id="KW-1185">Reference proteome</keyword>
<dbReference type="PROSITE" id="PS51257">
    <property type="entry name" value="PROKAR_LIPOPROTEIN"/>
    <property type="match status" value="1"/>
</dbReference>
<dbReference type="InterPro" id="IPR050767">
    <property type="entry name" value="Sel1_AlgK"/>
</dbReference>
<accession>A0ABT7HFZ9</accession>
<dbReference type="InterPro" id="IPR006597">
    <property type="entry name" value="Sel1-like"/>
</dbReference>
<dbReference type="Gene3D" id="1.25.40.10">
    <property type="entry name" value="Tetratricopeptide repeat domain"/>
    <property type="match status" value="1"/>
</dbReference>
<reference evidence="1 2" key="1">
    <citation type="submission" date="2023-05" db="EMBL/GenBank/DDBJ databases">
        <title>Marinobacter albus sp. nov., a marine bacterium isolated from sand in a coastal intertidal zone of huludao.</title>
        <authorList>
            <person name="Deng T."/>
        </authorList>
    </citation>
    <scope>NUCLEOTIDE SEQUENCE [LARGE SCALE GENOMIC DNA]</scope>
    <source>
        <strain evidence="1 2">M216</strain>
    </source>
</reference>
<dbReference type="RefSeq" id="WP_285368586.1">
    <property type="nucleotide sequence ID" value="NZ_JASSQD010000002.1"/>
</dbReference>
<dbReference type="InterPro" id="IPR011990">
    <property type="entry name" value="TPR-like_helical_dom_sf"/>
</dbReference>
<evidence type="ECO:0008006" key="3">
    <source>
        <dbReference type="Google" id="ProtNLM"/>
    </source>
</evidence>